<evidence type="ECO:0000313" key="8">
    <source>
        <dbReference type="Proteomes" id="UP000039046"/>
    </source>
</evidence>
<keyword evidence="8" id="KW-1185">Reference proteome</keyword>
<gene>
    <name evidence="7" type="ORF">VHEMI02393</name>
</gene>
<dbReference type="PROSITE" id="PS50075">
    <property type="entry name" value="CARRIER"/>
    <property type="match status" value="2"/>
</dbReference>
<dbReference type="InterPro" id="IPR023213">
    <property type="entry name" value="CAT-like_dom_sf"/>
</dbReference>
<organism evidence="7 8">
    <name type="scientific">[Torrubiella] hemipterigena</name>
    <dbReference type="NCBI Taxonomy" id="1531966"/>
    <lineage>
        <taxon>Eukaryota</taxon>
        <taxon>Fungi</taxon>
        <taxon>Dikarya</taxon>
        <taxon>Ascomycota</taxon>
        <taxon>Pezizomycotina</taxon>
        <taxon>Sordariomycetes</taxon>
        <taxon>Hypocreomycetidae</taxon>
        <taxon>Hypocreales</taxon>
        <taxon>Clavicipitaceae</taxon>
        <taxon>Clavicipitaceae incertae sedis</taxon>
        <taxon>'Torrubiella' clade</taxon>
    </lineage>
</organism>
<keyword evidence="1" id="KW-0596">Phosphopantetheine</keyword>
<comment type="similarity">
    <text evidence="4">Belongs to the NRP synthetase family.</text>
</comment>
<dbReference type="EMBL" id="CDHN01000001">
    <property type="protein sequence ID" value="CEJ82322.1"/>
    <property type="molecule type" value="Genomic_DNA"/>
</dbReference>
<dbReference type="Pfam" id="PF00550">
    <property type="entry name" value="PP-binding"/>
    <property type="match status" value="2"/>
</dbReference>
<evidence type="ECO:0000256" key="4">
    <source>
        <dbReference type="ARBA" id="ARBA00029454"/>
    </source>
</evidence>
<feature type="region of interest" description="Disordered" evidence="5">
    <location>
        <begin position="1638"/>
        <end position="1665"/>
    </location>
</feature>
<dbReference type="Gene3D" id="3.30.559.10">
    <property type="entry name" value="Chloramphenicol acetyltransferase-like domain"/>
    <property type="match status" value="2"/>
</dbReference>
<dbReference type="InterPro" id="IPR006162">
    <property type="entry name" value="Ppantetheine_attach_site"/>
</dbReference>
<name>A0A0A1T7R6_9HYPO</name>
<feature type="compositionally biased region" description="Polar residues" evidence="5">
    <location>
        <begin position="1651"/>
        <end position="1665"/>
    </location>
</feature>
<dbReference type="SUPFAM" id="SSF47336">
    <property type="entry name" value="ACP-like"/>
    <property type="match status" value="2"/>
</dbReference>
<dbReference type="PANTHER" id="PTHR45527">
    <property type="entry name" value="NONRIBOSOMAL PEPTIDE SYNTHETASE"/>
    <property type="match status" value="1"/>
</dbReference>
<dbReference type="InterPro" id="IPR020845">
    <property type="entry name" value="AMP-binding_CS"/>
</dbReference>
<dbReference type="Gene3D" id="3.40.50.12780">
    <property type="entry name" value="N-terminal domain of ligase-like"/>
    <property type="match status" value="2"/>
</dbReference>
<dbReference type="InterPro" id="IPR045851">
    <property type="entry name" value="AMP-bd_C_sf"/>
</dbReference>
<dbReference type="Gene3D" id="1.10.1200.10">
    <property type="entry name" value="ACP-like"/>
    <property type="match status" value="2"/>
</dbReference>
<dbReference type="InterPro" id="IPR009081">
    <property type="entry name" value="PP-bd_ACP"/>
</dbReference>
<dbReference type="Gene3D" id="3.30.300.30">
    <property type="match status" value="2"/>
</dbReference>
<dbReference type="OrthoDB" id="416786at2759"/>
<dbReference type="CDD" id="cd19537">
    <property type="entry name" value="C_NRPS-like"/>
    <property type="match status" value="1"/>
</dbReference>
<feature type="domain" description="Carrier" evidence="6">
    <location>
        <begin position="1563"/>
        <end position="1638"/>
    </location>
</feature>
<evidence type="ECO:0000313" key="7">
    <source>
        <dbReference type="EMBL" id="CEJ82322.1"/>
    </source>
</evidence>
<dbReference type="GO" id="GO:0005737">
    <property type="term" value="C:cytoplasm"/>
    <property type="evidence" value="ECO:0007669"/>
    <property type="project" value="TreeGrafter"/>
</dbReference>
<evidence type="ECO:0000256" key="5">
    <source>
        <dbReference type="SAM" id="MobiDB-lite"/>
    </source>
</evidence>
<dbReference type="GO" id="GO:0031177">
    <property type="term" value="F:phosphopantetheine binding"/>
    <property type="evidence" value="ECO:0007669"/>
    <property type="project" value="TreeGrafter"/>
</dbReference>
<dbReference type="GO" id="GO:0016874">
    <property type="term" value="F:ligase activity"/>
    <property type="evidence" value="ECO:0007669"/>
    <property type="project" value="UniProtKB-KW"/>
</dbReference>
<proteinExistence type="inferred from homology"/>
<dbReference type="STRING" id="1531966.A0A0A1T7R6"/>
<reference evidence="7 8" key="1">
    <citation type="journal article" date="2015" name="Genome Announc.">
        <title>Draft Genome Sequence and Gene Annotation of the Entomopathogenic Fungus Verticillium hemipterigenum.</title>
        <authorList>
            <person name="Horn F."/>
            <person name="Habel A."/>
            <person name="Scharf D.H."/>
            <person name="Dworschak J."/>
            <person name="Brakhage A.A."/>
            <person name="Guthke R."/>
            <person name="Hertweck C."/>
            <person name="Linde J."/>
        </authorList>
    </citation>
    <scope>NUCLEOTIDE SEQUENCE [LARGE SCALE GENOMIC DNA]</scope>
</reference>
<evidence type="ECO:0000259" key="6">
    <source>
        <dbReference type="PROSITE" id="PS50075"/>
    </source>
</evidence>
<dbReference type="InterPro" id="IPR000873">
    <property type="entry name" value="AMP-dep_synth/lig_dom"/>
</dbReference>
<dbReference type="InterPro" id="IPR042099">
    <property type="entry name" value="ANL_N_sf"/>
</dbReference>
<sequence>MNCQPDSLCDLLSLAAKRNSVGLAVDHDEGSLSYAELEQYVALFASHLQQHFKVQPGDRIPLLTTHGTRNIVALLGILKTGASYVPMDRDSWSEERIETVLSTVDGKMIINTTAKLFTPRHSQSVFHFNDIHILNKLERCSDMTSVQLTPSTLACIIFTSGSTGKPKGVMLPHRSIINYAITSPFNMDVQPKDRVLHILSVAFDASTGMLFSIIAGAGTIVPASKCSILAEAKSCSIWTATPSIIASFPPPVDSPGSASVVYPRLHTILLGGEAIPSCTIEAWCSPARKILNAYGPTESTVASLMHTIRYDDYMQDPDPSIIGKPMENGPVYLVDADLNAVVGDDQEGEILVGGIGLADGYFCDPEKTNAAFIQWNGMRCYRTGDYGKWKQTCNGEKVVVFRSRKDRVTKNRGFLINLDADVQTPMTSLGLGIQGAHATMFRKKLVALVYPATVDTAQVRDAMVEGGFSSFTIPDSIMAVDRLPMTANGKVNPAAILHLLENQSVEPELPDVLSEEEPECLQSRKLRILERRIREVLLLKKATIIDLDTNLLSLGASSLDLMTIVSLCASDKLHISLRDVYNNPTIQAICDAGNLEQPISRHKYYNTADSSDSEELASSEVASTASDSTAAEILSDAVSLMTPMQLEFAQSTLNIDGKNTNQIRRRYALEHASVLEKAWRLVWASEPVFKTQFHLESGIGMQIIRAESLTSPRIVRVSSMAEYQKAIAQVGFKVGLGAQLDIIICDSTKGCDEASFAEITVVFTVHHCLADGFAMAAILSKVEEAAATGARSIQHSQPFTTAAWSLIDKQKNKDEMARQFWQKYLQDVAVIEDLGLVKPGGEPVEMAEEIRFESPADMTTLAKCASANQVTVATLFYTAWAMVVSKFTDRDTVTVGAVVSGRTSGRITDTVIGPLMATLPLIVRIMPQTTVNQQLQTVFKHLCDLADMAWCTPRQVDHRVCSVVALQYDMPKHKETIPCLGESAFENTAFPLSLLIDDGGVFRLVWDPTCYSRVDVEDMAARFQRSLQGLCDKAEMDDCMLGLISEEEHNKVMGEWNFPYEPFVGLEEMTLQQQFDRSVTKHANLTALISGQDSLSYTELNKQANIVAQRICDEFPPSRPIVIHADGTLLWIVGIMAIIKAGRPYCPLDPAYPLSRQEAVCEAANASGVLFPSREQATQNPCRGGQPLIIQDILLQYQCDPVDNVCIPIETKSDAVIVFTSGTTGIPKGVPLSHESILALQATKEATMFSGPGVKIAQMMTAAFDVCVNEIFASLLHGGTLVLKNKEDPYRHLKTADITAMTPSLMAALNPADFCNLHTIYSTGEPCTPGLIRRWAPGRTFYNVYGPAETTIWLSMEKMTSDSSINVGRAFRGARMYVLDRQLRHQPPGAVGEIYLGGQLLCRGYLNSPEQTKLRFIPDPWHPGQLMYKTGDLGRWSHDGKVACLGRLDRQIKVRGFRVELPSVERQIYAVEPRIGVAVVLCINDGLVAVVEPADIDTGKVKANLLEKLPPVWVPQRWVSMDKLPLTPNGKVDTKLLESKLREGDIIQTSSPSQTTPAAPVFDSIASGTAEEWKNLLGLDPNRGLKPCDGFLSLGGHSILQMLLSSRLSCRFGVKISPRDMIQRDTFADQVALIRRRQEEQKQQREDNDNQIDTTNASSPTPPTELSSVEKFQLFQHSVGTSTTTFNIPLLLRFSGSFCRQSLITAMNAVLASHDIFRSSYSYDEYGTPHRGLRHCAPQVCESPVLDVQAAINRPFDLEHDQLIRVSFWEDTMLLVASHMIADLNSLQNLFAQVSGVMNDKNQGLVKQTISDYLGLNRWKQMPDQQDEFFWKEYLRDTPSTLPIELLPTSTRFNGASRLVPIPAKLSRRLIQMTKGSPLTRHHIALGVVAQALAKMTGKQDLVLGAPISGRVDLAERESVGPLLDRLPIRIQWEEENPSPATFLEGVRKASQAALGAAVPFASLMDILQLEYNTPHHPVFEVMVTFHLDNGPSNFLKTPNCHVEPVPVCASGAKFLIMFEWTEYSETEWVVRIEYDCDRISTKTMDSIVESMESVVKRFTEL</sequence>
<dbReference type="PANTHER" id="PTHR45527:SF11">
    <property type="entry name" value="NONRIBOSOMAL PEPTIDE SYNTHETASE 5"/>
    <property type="match status" value="1"/>
</dbReference>
<dbReference type="Gene3D" id="3.30.559.30">
    <property type="entry name" value="Nonribosomal peptide synthetase, condensation domain"/>
    <property type="match status" value="2"/>
</dbReference>
<protein>
    <submittedName>
        <fullName evidence="7">GliP</fullName>
    </submittedName>
</protein>
<evidence type="ECO:0000256" key="2">
    <source>
        <dbReference type="ARBA" id="ARBA00022553"/>
    </source>
</evidence>
<evidence type="ECO:0000256" key="3">
    <source>
        <dbReference type="ARBA" id="ARBA00022598"/>
    </source>
</evidence>
<dbReference type="Pfam" id="PF00668">
    <property type="entry name" value="Condensation"/>
    <property type="match status" value="2"/>
</dbReference>
<accession>A0A0A1T7R6</accession>
<dbReference type="PROSITE" id="PS00455">
    <property type="entry name" value="AMP_BINDING"/>
    <property type="match status" value="2"/>
</dbReference>
<dbReference type="PROSITE" id="PS00012">
    <property type="entry name" value="PHOSPHOPANTETHEINE"/>
    <property type="match status" value="1"/>
</dbReference>
<evidence type="ECO:0000256" key="1">
    <source>
        <dbReference type="ARBA" id="ARBA00022450"/>
    </source>
</evidence>
<dbReference type="InterPro" id="IPR010071">
    <property type="entry name" value="AA_adenyl_dom"/>
</dbReference>
<feature type="domain" description="Carrier" evidence="6">
    <location>
        <begin position="520"/>
        <end position="597"/>
    </location>
</feature>
<dbReference type="Pfam" id="PF00501">
    <property type="entry name" value="AMP-binding"/>
    <property type="match status" value="2"/>
</dbReference>
<dbReference type="InterPro" id="IPR036736">
    <property type="entry name" value="ACP-like_sf"/>
</dbReference>
<dbReference type="SUPFAM" id="SSF56801">
    <property type="entry name" value="Acetyl-CoA synthetase-like"/>
    <property type="match status" value="2"/>
</dbReference>
<dbReference type="HOGENOM" id="CLU_000022_0_5_1"/>
<dbReference type="InterPro" id="IPR001242">
    <property type="entry name" value="Condensation_dom"/>
</dbReference>
<keyword evidence="2" id="KW-0597">Phosphoprotein</keyword>
<dbReference type="GO" id="GO:0043041">
    <property type="term" value="P:amino acid activation for nonribosomal peptide biosynthetic process"/>
    <property type="evidence" value="ECO:0007669"/>
    <property type="project" value="TreeGrafter"/>
</dbReference>
<dbReference type="SUPFAM" id="SSF52777">
    <property type="entry name" value="CoA-dependent acyltransferases"/>
    <property type="match status" value="4"/>
</dbReference>
<keyword evidence="3" id="KW-0436">Ligase</keyword>
<dbReference type="Proteomes" id="UP000039046">
    <property type="component" value="Unassembled WGS sequence"/>
</dbReference>
<dbReference type="GO" id="GO:0044550">
    <property type="term" value="P:secondary metabolite biosynthetic process"/>
    <property type="evidence" value="ECO:0007669"/>
    <property type="project" value="TreeGrafter"/>
</dbReference>
<dbReference type="NCBIfam" id="TIGR01733">
    <property type="entry name" value="AA-adenyl-dom"/>
    <property type="match status" value="1"/>
</dbReference>
<feature type="compositionally biased region" description="Basic and acidic residues" evidence="5">
    <location>
        <begin position="1638"/>
        <end position="1648"/>
    </location>
</feature>